<dbReference type="Pfam" id="PF26078">
    <property type="entry name" value="Baseplate_J_M"/>
    <property type="match status" value="1"/>
</dbReference>
<dbReference type="Proteomes" id="UP001242480">
    <property type="component" value="Unassembled WGS sequence"/>
</dbReference>
<evidence type="ECO:0000259" key="3">
    <source>
        <dbReference type="Pfam" id="PF26078"/>
    </source>
</evidence>
<dbReference type="InterPro" id="IPR052399">
    <property type="entry name" value="Phage_Baseplate_Assmbl_Protein"/>
</dbReference>
<dbReference type="EMBL" id="JAUSVX010000013">
    <property type="protein sequence ID" value="MDQ0472824.1"/>
    <property type="molecule type" value="Genomic_DNA"/>
</dbReference>
<evidence type="ECO:0000313" key="5">
    <source>
        <dbReference type="EMBL" id="MDQ0472824.1"/>
    </source>
</evidence>
<gene>
    <name evidence="5" type="ORF">QO011_005854</name>
</gene>
<accession>A0ABU0JEX1</accession>
<protein>
    <submittedName>
        <fullName evidence="5">Phage protein gp47/JayE</fullName>
    </submittedName>
</protein>
<dbReference type="InterPro" id="IPR006949">
    <property type="entry name" value="Barrel_Baseplate_J-like"/>
</dbReference>
<sequence>MPFSIPSLPSLGDKVRQAFRAEMPNFDAYLWPNNVAVTAKVLALTLYDHFLRLDWIRRQIFAATAESEYLDRHAAEYGLARKGSSFAEGYATWAGTVGVKVASGTLITRSDGVQYRTVGAAVVGAGGTARLRLRATGTGPGANTMAGAPLALGEALAGLAANGVVASDGIGGGDEVEKDERLRERVLYRKRHTPMGGAPSDYVIWAGEAAGVTRVYVERLAYGLGTVGVWILMDDLYADGVPTTADIQRVSNWIAPFAPATAIVCVRAPTPVPVPIKIRGLEPATSDVRDAVRDEIADAFRRRGEVGQSAAPFRFSRSWIGEAISAATGERRHELVEPAADIMLSRGELAIPGTIQFL</sequence>
<evidence type="ECO:0000259" key="4">
    <source>
        <dbReference type="Pfam" id="PF26079"/>
    </source>
</evidence>
<dbReference type="Pfam" id="PF26079">
    <property type="entry name" value="Baseplate_J_C"/>
    <property type="match status" value="1"/>
</dbReference>
<keyword evidence="6" id="KW-1185">Reference proteome</keyword>
<dbReference type="InterPro" id="IPR058531">
    <property type="entry name" value="Baseplate_J_M"/>
</dbReference>
<feature type="domain" description="Baseplate J-like C-terminal" evidence="4">
    <location>
        <begin position="276"/>
        <end position="357"/>
    </location>
</feature>
<dbReference type="InterPro" id="IPR058530">
    <property type="entry name" value="Baseplate_J-like_C"/>
</dbReference>
<dbReference type="PANTHER" id="PTHR37829:SF3">
    <property type="entry name" value="PROTEIN JAYE-RELATED"/>
    <property type="match status" value="1"/>
</dbReference>
<feature type="domain" description="Baseplate protein J-like barrel" evidence="2">
    <location>
        <begin position="91"/>
        <end position="162"/>
    </location>
</feature>
<comment type="caution">
    <text evidence="5">The sequence shown here is derived from an EMBL/GenBank/DDBJ whole genome shotgun (WGS) entry which is preliminary data.</text>
</comment>
<dbReference type="RefSeq" id="WP_307280197.1">
    <property type="nucleotide sequence ID" value="NZ_JAUSVX010000013.1"/>
</dbReference>
<dbReference type="PANTHER" id="PTHR37829">
    <property type="entry name" value="PHAGE-LIKE ELEMENT PBSX PROTEIN XKDT"/>
    <property type="match status" value="1"/>
</dbReference>
<evidence type="ECO:0000259" key="2">
    <source>
        <dbReference type="Pfam" id="PF04865"/>
    </source>
</evidence>
<evidence type="ECO:0000256" key="1">
    <source>
        <dbReference type="ARBA" id="ARBA00038087"/>
    </source>
</evidence>
<proteinExistence type="inferred from homology"/>
<organism evidence="5 6">
    <name type="scientific">Labrys wisconsinensis</name>
    <dbReference type="NCBI Taxonomy" id="425677"/>
    <lineage>
        <taxon>Bacteria</taxon>
        <taxon>Pseudomonadati</taxon>
        <taxon>Pseudomonadota</taxon>
        <taxon>Alphaproteobacteria</taxon>
        <taxon>Hyphomicrobiales</taxon>
        <taxon>Xanthobacteraceae</taxon>
        <taxon>Labrys</taxon>
    </lineage>
</organism>
<name>A0ABU0JEX1_9HYPH</name>
<evidence type="ECO:0000313" key="6">
    <source>
        <dbReference type="Proteomes" id="UP001242480"/>
    </source>
</evidence>
<feature type="domain" description="Baseplate J-like central" evidence="3">
    <location>
        <begin position="195"/>
        <end position="267"/>
    </location>
</feature>
<dbReference type="Pfam" id="PF04865">
    <property type="entry name" value="Baseplate_J"/>
    <property type="match status" value="1"/>
</dbReference>
<comment type="similarity">
    <text evidence="1">Belongs to the Mu gp47/PBSX XkdT family.</text>
</comment>
<reference evidence="5 6" key="1">
    <citation type="submission" date="2023-07" db="EMBL/GenBank/DDBJ databases">
        <title>Genomic Encyclopedia of Type Strains, Phase IV (KMG-IV): sequencing the most valuable type-strain genomes for metagenomic binning, comparative biology and taxonomic classification.</title>
        <authorList>
            <person name="Goeker M."/>
        </authorList>
    </citation>
    <scope>NUCLEOTIDE SEQUENCE [LARGE SCALE GENOMIC DNA]</scope>
    <source>
        <strain evidence="5 6">DSM 19619</strain>
    </source>
</reference>